<accession>A0A5K7XG46</accession>
<dbReference type="InterPro" id="IPR000835">
    <property type="entry name" value="HTH_MarR-typ"/>
</dbReference>
<keyword evidence="3" id="KW-1185">Reference proteome</keyword>
<dbReference type="InterPro" id="IPR036390">
    <property type="entry name" value="WH_DNA-bd_sf"/>
</dbReference>
<dbReference type="RefSeq" id="WP_152099040.1">
    <property type="nucleotide sequence ID" value="NZ_AP021861.1"/>
</dbReference>
<organism evidence="2 3">
    <name type="scientific">Lacipirellula parvula</name>
    <dbReference type="NCBI Taxonomy" id="2650471"/>
    <lineage>
        <taxon>Bacteria</taxon>
        <taxon>Pseudomonadati</taxon>
        <taxon>Planctomycetota</taxon>
        <taxon>Planctomycetia</taxon>
        <taxon>Pirellulales</taxon>
        <taxon>Lacipirellulaceae</taxon>
        <taxon>Lacipirellula</taxon>
    </lineage>
</organism>
<dbReference type="Proteomes" id="UP000326837">
    <property type="component" value="Chromosome"/>
</dbReference>
<name>A0A5K7XG46_9BACT</name>
<dbReference type="KEGG" id="lpav:PLANPX_2825"/>
<feature type="domain" description="HTH marR-type" evidence="1">
    <location>
        <begin position="12"/>
        <end position="60"/>
    </location>
</feature>
<proteinExistence type="predicted"/>
<dbReference type="SUPFAM" id="SSF46785">
    <property type="entry name" value="Winged helix' DNA-binding domain"/>
    <property type="match status" value="1"/>
</dbReference>
<dbReference type="Gene3D" id="1.10.10.10">
    <property type="entry name" value="Winged helix-like DNA-binding domain superfamily/Winged helix DNA-binding domain"/>
    <property type="match status" value="1"/>
</dbReference>
<dbReference type="EMBL" id="AP021861">
    <property type="protein sequence ID" value="BBO33213.1"/>
    <property type="molecule type" value="Genomic_DNA"/>
</dbReference>
<dbReference type="InterPro" id="IPR036388">
    <property type="entry name" value="WH-like_DNA-bd_sf"/>
</dbReference>
<evidence type="ECO:0000313" key="3">
    <source>
        <dbReference type="Proteomes" id="UP000326837"/>
    </source>
</evidence>
<protein>
    <recommendedName>
        <fullName evidence="1">HTH marR-type domain-containing protein</fullName>
    </recommendedName>
</protein>
<evidence type="ECO:0000313" key="2">
    <source>
        <dbReference type="EMBL" id="BBO33213.1"/>
    </source>
</evidence>
<dbReference type="AlphaFoldDB" id="A0A5K7XG46"/>
<reference evidence="3" key="1">
    <citation type="submission" date="2019-10" db="EMBL/GenBank/DDBJ databases">
        <title>Lacipirellula parvula gen. nov., sp. nov., representing a lineage of planctomycetes widespread in freshwater anoxic habitats, and description of the family Lacipirellulaceae.</title>
        <authorList>
            <person name="Dedysh S.N."/>
            <person name="Kulichevskaya I.S."/>
            <person name="Beletsky A.V."/>
            <person name="Rakitin A.L."/>
            <person name="Mardanov A.V."/>
            <person name="Ivanova A.A."/>
            <person name="Saltykova V.X."/>
            <person name="Rijpstra W.I.C."/>
            <person name="Sinninghe Damste J.S."/>
            <person name="Ravin N.V."/>
        </authorList>
    </citation>
    <scope>NUCLEOTIDE SEQUENCE [LARGE SCALE GENOMIC DNA]</scope>
    <source>
        <strain evidence="3">PX69</strain>
    </source>
</reference>
<dbReference type="Pfam" id="PF12802">
    <property type="entry name" value="MarR_2"/>
    <property type="match status" value="1"/>
</dbReference>
<sequence>MSAITDLSDRTIVDYLRRHPAATVGDMVEFTGVTATAVRQRLVRLMEQGLLARESEVVGRGRPTHRYSLTPAGVRSGANNYDQLVQVLWNEIREIRDIEVRRGLLKRISERLADHYRNEVHGETLQERMADLARLMASQDMPFELQESEQLPVLTALACPYPDLAEQDRGICAMEKMLLSSVLGESVRLSSCRLDGANCCTFEASGAAG</sequence>
<gene>
    <name evidence="2" type="ORF">PLANPX_2825</name>
</gene>
<evidence type="ECO:0000259" key="1">
    <source>
        <dbReference type="Pfam" id="PF12802"/>
    </source>
</evidence>
<dbReference type="GO" id="GO:0003700">
    <property type="term" value="F:DNA-binding transcription factor activity"/>
    <property type="evidence" value="ECO:0007669"/>
    <property type="project" value="InterPro"/>
</dbReference>